<dbReference type="GO" id="GO:0016042">
    <property type="term" value="P:lipid catabolic process"/>
    <property type="evidence" value="ECO:0007669"/>
    <property type="project" value="UniProtKB-KW"/>
</dbReference>
<evidence type="ECO:0000313" key="11">
    <source>
        <dbReference type="Proteomes" id="UP000094527"/>
    </source>
</evidence>
<evidence type="ECO:0000256" key="5">
    <source>
        <dbReference type="ARBA" id="ARBA00023098"/>
    </source>
</evidence>
<feature type="active site" description="Nucleophile" evidence="8">
    <location>
        <position position="141"/>
    </location>
</feature>
<dbReference type="InterPro" id="IPR025483">
    <property type="entry name" value="Lipase_euk"/>
</dbReference>
<evidence type="ECO:0000256" key="3">
    <source>
        <dbReference type="ARBA" id="ARBA00022801"/>
    </source>
</evidence>
<evidence type="ECO:0000313" key="10">
    <source>
        <dbReference type="EMBL" id="ODN01621.1"/>
    </source>
</evidence>
<keyword evidence="6" id="KW-0325">Glycoprotein</keyword>
<sequence>MSPGALCSKQGYPFETHYVQTEDGYILEMHRIPHGKYSSARNVSKYPVIVQHGNFQSSTDWLVNSPESESLGFFLASHGYDVWLGNQRGNEFSIRHSRVPVSSSKFWNFSFHEMGMYDLPAMLDYVTKITQKPKAHYIGFSMGTTLFFSGLSKRPEYSDKIGIGIAMGPSTFQKYFFNSWAKVIAPFTWFIQVFQKLAGDMPVLPQFVANLLHKILPIICNPKVDLIGICMSVVQIGFGHDQGKITKNIRFSSKTTNKNCRVEMTFSVLKEILYQITKVSPSSSSMKAFLHELQLMGTNRFCEYDYGSAENMVVYGREHPPDYNLTNIRAPISLIVGRNDFMAHKEDAKTLGSKLPNLVDFHYVPYEHFTHLDFCYASDVSSLVYKHVVALLNAHDNT</sequence>
<evidence type="ECO:0000256" key="2">
    <source>
        <dbReference type="ARBA" id="ARBA00022729"/>
    </source>
</evidence>
<dbReference type="PIRSF" id="PIRSF000862">
    <property type="entry name" value="Steryl_ester_lip"/>
    <property type="match status" value="1"/>
</dbReference>
<dbReference type="PANTHER" id="PTHR11005">
    <property type="entry name" value="LYSOSOMAL ACID LIPASE-RELATED"/>
    <property type="match status" value="1"/>
</dbReference>
<dbReference type="SUPFAM" id="SSF53474">
    <property type="entry name" value="alpha/beta-Hydrolases"/>
    <property type="match status" value="1"/>
</dbReference>
<dbReference type="InterPro" id="IPR029058">
    <property type="entry name" value="AB_hydrolase_fold"/>
</dbReference>
<comment type="similarity">
    <text evidence="1 7">Belongs to the AB hydrolase superfamily. Lipase family.</text>
</comment>
<dbReference type="OMA" id="DICVDVF"/>
<dbReference type="Pfam" id="PF04083">
    <property type="entry name" value="Abhydro_lipase"/>
    <property type="match status" value="1"/>
</dbReference>
<feature type="domain" description="Partial AB-hydrolase lipase" evidence="9">
    <location>
        <begin position="6"/>
        <end position="64"/>
    </location>
</feature>
<reference evidence="10 11" key="1">
    <citation type="journal article" date="2016" name="Genome Biol. Evol.">
        <title>Gene Family Evolution Reflects Adaptation to Soil Environmental Stressors in the Genome of the Collembolan Orchesella cincta.</title>
        <authorList>
            <person name="Faddeeva-Vakhrusheva A."/>
            <person name="Derks M.F."/>
            <person name="Anvar S.Y."/>
            <person name="Agamennone V."/>
            <person name="Suring W."/>
            <person name="Smit S."/>
            <person name="van Straalen N.M."/>
            <person name="Roelofs D."/>
        </authorList>
    </citation>
    <scope>NUCLEOTIDE SEQUENCE [LARGE SCALE GENOMIC DNA]</scope>
    <source>
        <tissue evidence="10">Mixed pool</tissue>
    </source>
</reference>
<dbReference type="OrthoDB" id="9974421at2759"/>
<accession>A0A1D2N8Q1</accession>
<feature type="active site" description="Charge relay system" evidence="8">
    <location>
        <position position="340"/>
    </location>
</feature>
<keyword evidence="2" id="KW-0732">Signal</keyword>
<evidence type="ECO:0000256" key="1">
    <source>
        <dbReference type="ARBA" id="ARBA00010701"/>
    </source>
</evidence>
<evidence type="ECO:0000256" key="6">
    <source>
        <dbReference type="ARBA" id="ARBA00023180"/>
    </source>
</evidence>
<dbReference type="GO" id="GO:0016788">
    <property type="term" value="F:hydrolase activity, acting on ester bonds"/>
    <property type="evidence" value="ECO:0007669"/>
    <property type="project" value="InterPro"/>
</dbReference>
<dbReference type="EMBL" id="LJIJ01000146">
    <property type="protein sequence ID" value="ODN01621.1"/>
    <property type="molecule type" value="Genomic_DNA"/>
</dbReference>
<dbReference type="Proteomes" id="UP000094527">
    <property type="component" value="Unassembled WGS sequence"/>
</dbReference>
<evidence type="ECO:0000256" key="7">
    <source>
        <dbReference type="PIRNR" id="PIRNR000862"/>
    </source>
</evidence>
<organism evidence="10 11">
    <name type="scientific">Orchesella cincta</name>
    <name type="common">Springtail</name>
    <name type="synonym">Podura cincta</name>
    <dbReference type="NCBI Taxonomy" id="48709"/>
    <lineage>
        <taxon>Eukaryota</taxon>
        <taxon>Metazoa</taxon>
        <taxon>Ecdysozoa</taxon>
        <taxon>Arthropoda</taxon>
        <taxon>Hexapoda</taxon>
        <taxon>Collembola</taxon>
        <taxon>Entomobryomorpha</taxon>
        <taxon>Entomobryoidea</taxon>
        <taxon>Orchesellidae</taxon>
        <taxon>Orchesellinae</taxon>
        <taxon>Orchesella</taxon>
    </lineage>
</organism>
<dbReference type="FunFam" id="3.40.50.1820:FF:000057">
    <property type="entry name" value="Lipase"/>
    <property type="match status" value="1"/>
</dbReference>
<dbReference type="InterPro" id="IPR006693">
    <property type="entry name" value="AB_hydrolase_lipase"/>
</dbReference>
<keyword evidence="4 7" id="KW-0442">Lipid degradation</keyword>
<comment type="caution">
    <text evidence="10">The sequence shown here is derived from an EMBL/GenBank/DDBJ whole genome shotgun (WGS) entry which is preliminary data.</text>
</comment>
<evidence type="ECO:0000256" key="8">
    <source>
        <dbReference type="PIRSR" id="PIRSR000862-1"/>
    </source>
</evidence>
<proteinExistence type="inferred from homology"/>
<dbReference type="AlphaFoldDB" id="A0A1D2N8Q1"/>
<keyword evidence="3 7" id="KW-0378">Hydrolase</keyword>
<evidence type="ECO:0000259" key="9">
    <source>
        <dbReference type="Pfam" id="PF04083"/>
    </source>
</evidence>
<name>A0A1D2N8Q1_ORCCI</name>
<evidence type="ECO:0000256" key="4">
    <source>
        <dbReference type="ARBA" id="ARBA00022963"/>
    </source>
</evidence>
<protein>
    <recommendedName>
        <fullName evidence="7">Lipase</fullName>
    </recommendedName>
</protein>
<gene>
    <name evidence="10" type="ORF">Ocin01_05074</name>
</gene>
<keyword evidence="5" id="KW-0443">Lipid metabolism</keyword>
<keyword evidence="11" id="KW-1185">Reference proteome</keyword>
<dbReference type="Gene3D" id="3.40.50.1820">
    <property type="entry name" value="alpha/beta hydrolase"/>
    <property type="match status" value="1"/>
</dbReference>
<dbReference type="STRING" id="48709.A0A1D2N8Q1"/>
<feature type="active site" description="Charge relay system" evidence="8">
    <location>
        <position position="371"/>
    </location>
</feature>